<name>A0AA96V2A4_9EURY</name>
<dbReference type="InterPro" id="IPR002328">
    <property type="entry name" value="ADH_Zn_CS"/>
</dbReference>
<dbReference type="Pfam" id="PF08240">
    <property type="entry name" value="ADH_N"/>
    <property type="match status" value="1"/>
</dbReference>
<dbReference type="SMART" id="SM00829">
    <property type="entry name" value="PKS_ER"/>
    <property type="match status" value="1"/>
</dbReference>
<dbReference type="AlphaFoldDB" id="A0AA96V2A4"/>
<dbReference type="EMBL" id="CP131060">
    <property type="protein sequence ID" value="WNY24658.1"/>
    <property type="molecule type" value="Genomic_DNA"/>
</dbReference>
<dbReference type="Pfam" id="PF00107">
    <property type="entry name" value="ADH_zinc_N"/>
    <property type="match status" value="1"/>
</dbReference>
<evidence type="ECO:0000256" key="1">
    <source>
        <dbReference type="ARBA" id="ARBA00001947"/>
    </source>
</evidence>
<evidence type="ECO:0000256" key="4">
    <source>
        <dbReference type="ARBA" id="ARBA00022833"/>
    </source>
</evidence>
<dbReference type="RefSeq" id="WP_338102738.1">
    <property type="nucleotide sequence ID" value="NZ_CP131060.1"/>
</dbReference>
<organism evidence="8 9">
    <name type="scientific">Methanolapillus millepedarum</name>
    <dbReference type="NCBI Taxonomy" id="3028296"/>
    <lineage>
        <taxon>Archaea</taxon>
        <taxon>Methanobacteriati</taxon>
        <taxon>Methanobacteriota</taxon>
        <taxon>Stenosarchaea group</taxon>
        <taxon>Methanomicrobia</taxon>
        <taxon>Methanosarcinales</taxon>
        <taxon>Methanosarcinaceae</taxon>
        <taxon>Methanolapillus</taxon>
    </lineage>
</organism>
<dbReference type="Gene3D" id="3.40.50.720">
    <property type="entry name" value="NAD(P)-binding Rossmann-like Domain"/>
    <property type="match status" value="1"/>
</dbReference>
<gene>
    <name evidence="8" type="primary">adh_1</name>
    <name evidence="8" type="ORF">MsAc7_01820</name>
</gene>
<dbReference type="GeneID" id="89229309"/>
<dbReference type="InterPro" id="IPR036291">
    <property type="entry name" value="NAD(P)-bd_dom_sf"/>
</dbReference>
<comment type="cofactor">
    <cofactor evidence="1 6">
        <name>Zn(2+)</name>
        <dbReference type="ChEBI" id="CHEBI:29105"/>
    </cofactor>
</comment>
<dbReference type="Proteomes" id="UP001303587">
    <property type="component" value="Chromosome"/>
</dbReference>
<dbReference type="SUPFAM" id="SSF51735">
    <property type="entry name" value="NAD(P)-binding Rossmann-fold domains"/>
    <property type="match status" value="1"/>
</dbReference>
<reference evidence="8 9" key="1">
    <citation type="submission" date="2023-07" db="EMBL/GenBank/DDBJ databases">
        <title>Closed genoem sequence of Methanosarcinaceae archaeon Ac7.</title>
        <authorList>
            <person name="Poehlein A."/>
            <person name="Protasov E."/>
            <person name="Platt K."/>
            <person name="Reeh H."/>
            <person name="Daniel R."/>
            <person name="Brune A."/>
        </authorList>
    </citation>
    <scope>NUCLEOTIDE SEQUENCE [LARGE SCALE GENOMIC DNA]</scope>
    <source>
        <strain evidence="8 9">Ac7</strain>
    </source>
</reference>
<feature type="domain" description="Enoyl reductase (ER)" evidence="7">
    <location>
        <begin position="8"/>
        <end position="339"/>
    </location>
</feature>
<evidence type="ECO:0000313" key="8">
    <source>
        <dbReference type="EMBL" id="WNY24658.1"/>
    </source>
</evidence>
<dbReference type="EC" id="1.1.1.80" evidence="8"/>
<dbReference type="PANTHER" id="PTHR42813:SF4">
    <property type="entry name" value="NADP-DEPENDENT ISOPROPANOL DEHYDROGENASE"/>
    <property type="match status" value="1"/>
</dbReference>
<keyword evidence="3 6" id="KW-0479">Metal-binding</keyword>
<dbReference type="GO" id="GO:0008270">
    <property type="term" value="F:zinc ion binding"/>
    <property type="evidence" value="ECO:0007669"/>
    <property type="project" value="InterPro"/>
</dbReference>
<dbReference type="PANTHER" id="PTHR42813">
    <property type="entry name" value="ZINC-TYPE ALCOHOL DEHYDROGENASE-LIKE"/>
    <property type="match status" value="1"/>
</dbReference>
<dbReference type="InterPro" id="IPR020843">
    <property type="entry name" value="ER"/>
</dbReference>
<dbReference type="InterPro" id="IPR013154">
    <property type="entry name" value="ADH-like_N"/>
</dbReference>
<keyword evidence="5 8" id="KW-0560">Oxidoreductase</keyword>
<dbReference type="SUPFAM" id="SSF50129">
    <property type="entry name" value="GroES-like"/>
    <property type="match status" value="1"/>
</dbReference>
<evidence type="ECO:0000256" key="5">
    <source>
        <dbReference type="ARBA" id="ARBA00023002"/>
    </source>
</evidence>
<dbReference type="InterPro" id="IPR011032">
    <property type="entry name" value="GroES-like_sf"/>
</dbReference>
<dbReference type="Gene3D" id="3.90.180.10">
    <property type="entry name" value="Medium-chain alcohol dehydrogenases, catalytic domain"/>
    <property type="match status" value="1"/>
</dbReference>
<dbReference type="GO" id="GO:0050009">
    <property type="term" value="F:isopropanol dehydrogenase (NADP+) activity"/>
    <property type="evidence" value="ECO:0007669"/>
    <property type="project" value="UniProtKB-EC"/>
</dbReference>
<evidence type="ECO:0000256" key="2">
    <source>
        <dbReference type="ARBA" id="ARBA00008072"/>
    </source>
</evidence>
<accession>A0AA96V2A4</accession>
<keyword evidence="9" id="KW-1185">Reference proteome</keyword>
<dbReference type="GO" id="GO:0030554">
    <property type="term" value="F:adenyl nucleotide binding"/>
    <property type="evidence" value="ECO:0007669"/>
    <property type="project" value="UniProtKB-ARBA"/>
</dbReference>
<evidence type="ECO:0000313" key="9">
    <source>
        <dbReference type="Proteomes" id="UP001303587"/>
    </source>
</evidence>
<evidence type="ECO:0000256" key="3">
    <source>
        <dbReference type="ARBA" id="ARBA00022723"/>
    </source>
</evidence>
<protein>
    <submittedName>
        <fullName evidence="8">NADP-dependent isopropanol dehydrogenase</fullName>
        <ecNumber evidence="8">1.1.1.80</ecNumber>
    </submittedName>
</protein>
<keyword evidence="4 6" id="KW-0862">Zinc</keyword>
<proteinExistence type="inferred from homology"/>
<dbReference type="GO" id="GO:0043168">
    <property type="term" value="F:anion binding"/>
    <property type="evidence" value="ECO:0007669"/>
    <property type="project" value="UniProtKB-ARBA"/>
</dbReference>
<dbReference type="PROSITE" id="PS00059">
    <property type="entry name" value="ADH_ZINC"/>
    <property type="match status" value="1"/>
</dbReference>
<dbReference type="GO" id="GO:0044281">
    <property type="term" value="P:small molecule metabolic process"/>
    <property type="evidence" value="ECO:0007669"/>
    <property type="project" value="UniProtKB-ARBA"/>
</dbReference>
<evidence type="ECO:0000259" key="7">
    <source>
        <dbReference type="SMART" id="SM00829"/>
    </source>
</evidence>
<dbReference type="InterPro" id="IPR013149">
    <property type="entry name" value="ADH-like_C"/>
</dbReference>
<sequence length="354" mass="37953">MKGFGVIKPFEQVGWVQKEKPVLGPCDALLEPVAICPCTSDVHTAYDIPATPNRILGHEAVGRIVEVGREVKDFKVGDVVAVPAVTPKWRTLDIQDSYHQHSGGLFKGMQLSSSEDGCMAEYFKVNDIDMNVAKVPDGVPLEAAVLVGDMMTTGFHGAELGNVGFGDSVCVIGIGPVGLMAVAGCALRGAGKLYAVGSRPVCCELAQEYGATEIIDYKNGPIAEQVLKLNGGRQIDVAIIAGGGTGSIEEAYNMVRPGGTIVNIEVQSDTNGLVIPTYASGFGLAHKTFVGGLCPGGRRRMERLMDMILEGRINPSKMITHKFYGLDACEDAFYLMRDKPKDLIKPIVYFDQKK</sequence>
<comment type="similarity">
    <text evidence="2 6">Belongs to the zinc-containing alcohol dehydrogenase family.</text>
</comment>
<evidence type="ECO:0000256" key="6">
    <source>
        <dbReference type="RuleBase" id="RU361277"/>
    </source>
</evidence>